<accession>A0A8K0RT02</accession>
<sequence length="790" mass="88159">MKGVSSLPSQRQPAIVSHLDKWRPSIAIRPDKTPEEAFRETYQAAKDQFNNAITAAAPHNHVDDATFKHRRDLVFDCTVRLKEIEEQHEATREEQQRDYEKGFGDREDLYVFELFDVLGRERVDDLTTRWRERCGQCLAASTQPATSTIGANAQPNITSQANGSTLSNNSQQPNTSAEPDTASGSGAASRQTASAYQDTSLQQATAPQPYASPCHAQTQSTDQTTPSFFTPINGLAREATRPSAQASTNAPTPDQSEDQRDTEQSNKSNPSGFQCEGVLHSGFDPTQKDLIPTTSHKRQPSSSTPNAPGSKKSKKQATPCAPGEHTQGRTIEFNKVYQNGNAEAKRIIVKYFQDWYIVECKEHKMPFLKQTLKAASKHLSSGKHRMENPGQAGVIRELGTHVLNCTEERAMMNNEVAERQSYDQIGLPDSRVSSNDAPPVIHSLYTRSSQGIFGIDPKPGEVYTAYWKRGKKWYAALILPWGSFGRFGWNMSLQSTELIRVVPNCYLFDPHNPQVTPEWAEGYRPNGPLYSKREYPVMYFDRSVFPGKYSMAWVAAADLQHYDPQAKHIPFRDVVDKFILDQRMVVRSGVEMGQDVLPEHDNTTDSLYVPTPPESSDDQPNAQTEQPEPHNAGMSWEQGIVISDCESEPDDNTDGQDEQCPRKVSESLQPTLINVPDYPVTRNETRQQPLVPMYDGQAQHPTNDPNNTSTTAARTSLEQSITQYALAGPDGRGWPPSVDEMMNTEEDLELWTRARHPITGDLVFNPHVTKGNAGQLPKHMHSGFMSQVPT</sequence>
<comment type="caution">
    <text evidence="2">The sequence shown here is derived from an EMBL/GenBank/DDBJ whole genome shotgun (WGS) entry which is preliminary data.</text>
</comment>
<dbReference type="OrthoDB" id="4835412at2759"/>
<feature type="compositionally biased region" description="Acidic residues" evidence="1">
    <location>
        <begin position="645"/>
        <end position="657"/>
    </location>
</feature>
<dbReference type="Proteomes" id="UP000813427">
    <property type="component" value="Unassembled WGS sequence"/>
</dbReference>
<reference evidence="2" key="1">
    <citation type="journal article" date="2021" name="Nat. Commun.">
        <title>Genetic determinants of endophytism in the Arabidopsis root mycobiome.</title>
        <authorList>
            <person name="Mesny F."/>
            <person name="Miyauchi S."/>
            <person name="Thiergart T."/>
            <person name="Pickel B."/>
            <person name="Atanasova L."/>
            <person name="Karlsson M."/>
            <person name="Huettel B."/>
            <person name="Barry K.W."/>
            <person name="Haridas S."/>
            <person name="Chen C."/>
            <person name="Bauer D."/>
            <person name="Andreopoulos W."/>
            <person name="Pangilinan J."/>
            <person name="LaButti K."/>
            <person name="Riley R."/>
            <person name="Lipzen A."/>
            <person name="Clum A."/>
            <person name="Drula E."/>
            <person name="Henrissat B."/>
            <person name="Kohler A."/>
            <person name="Grigoriev I.V."/>
            <person name="Martin F.M."/>
            <person name="Hacquard S."/>
        </authorList>
    </citation>
    <scope>NUCLEOTIDE SEQUENCE</scope>
    <source>
        <strain evidence="2">MPI-SDFR-AT-0068</strain>
    </source>
</reference>
<dbReference type="AlphaFoldDB" id="A0A8K0RT02"/>
<feature type="compositionally biased region" description="Polar residues" evidence="1">
    <location>
        <begin position="242"/>
        <end position="254"/>
    </location>
</feature>
<proteinExistence type="predicted"/>
<organism evidence="2 3">
    <name type="scientific">Fusarium tricinctum</name>
    <dbReference type="NCBI Taxonomy" id="61284"/>
    <lineage>
        <taxon>Eukaryota</taxon>
        <taxon>Fungi</taxon>
        <taxon>Dikarya</taxon>
        <taxon>Ascomycota</taxon>
        <taxon>Pezizomycotina</taxon>
        <taxon>Sordariomycetes</taxon>
        <taxon>Hypocreomycetidae</taxon>
        <taxon>Hypocreales</taxon>
        <taxon>Nectriaceae</taxon>
        <taxon>Fusarium</taxon>
        <taxon>Fusarium tricinctum species complex</taxon>
    </lineage>
</organism>
<feature type="compositionally biased region" description="Polar residues" evidence="1">
    <location>
        <begin position="215"/>
        <end position="230"/>
    </location>
</feature>
<protein>
    <submittedName>
        <fullName evidence="2">Uncharacterized protein</fullName>
    </submittedName>
</protein>
<dbReference type="EMBL" id="JAGPXF010000007">
    <property type="protein sequence ID" value="KAH7236495.1"/>
    <property type="molecule type" value="Genomic_DNA"/>
</dbReference>
<evidence type="ECO:0000313" key="2">
    <source>
        <dbReference type="EMBL" id="KAH7236495.1"/>
    </source>
</evidence>
<gene>
    <name evidence="2" type="ORF">BKA59DRAFT_559729</name>
</gene>
<name>A0A8K0RT02_9HYPO</name>
<evidence type="ECO:0000313" key="3">
    <source>
        <dbReference type="Proteomes" id="UP000813427"/>
    </source>
</evidence>
<keyword evidence="3" id="KW-1185">Reference proteome</keyword>
<feature type="compositionally biased region" description="Polar residues" evidence="1">
    <location>
        <begin position="141"/>
        <end position="206"/>
    </location>
</feature>
<feature type="region of interest" description="Disordered" evidence="1">
    <location>
        <begin position="141"/>
        <end position="327"/>
    </location>
</feature>
<evidence type="ECO:0000256" key="1">
    <source>
        <dbReference type="SAM" id="MobiDB-lite"/>
    </source>
</evidence>
<feature type="region of interest" description="Disordered" evidence="1">
    <location>
        <begin position="592"/>
        <end position="633"/>
    </location>
</feature>
<feature type="region of interest" description="Disordered" evidence="1">
    <location>
        <begin position="645"/>
        <end position="671"/>
    </location>
</feature>